<dbReference type="PANTHER" id="PTHR33428:SF14">
    <property type="entry name" value="CARBOXYLESTERASE TYPE B DOMAIN-CONTAINING PROTEIN"/>
    <property type="match status" value="1"/>
</dbReference>
<reference evidence="3" key="1">
    <citation type="journal article" date="2019" name="Int. J. Syst. Evol. Microbiol.">
        <title>The Global Catalogue of Microorganisms (GCM) 10K type strain sequencing project: providing services to taxonomists for standard genome sequencing and annotation.</title>
        <authorList>
            <consortium name="The Broad Institute Genomics Platform"/>
            <consortium name="The Broad Institute Genome Sequencing Center for Infectious Disease"/>
            <person name="Wu L."/>
            <person name="Ma J."/>
        </authorList>
    </citation>
    <scope>NUCLEOTIDE SEQUENCE [LARGE SCALE GENOMIC DNA]</scope>
    <source>
        <strain evidence="3">CGMCC 1.10188</strain>
    </source>
</reference>
<evidence type="ECO:0000313" key="3">
    <source>
        <dbReference type="Proteomes" id="UP000603352"/>
    </source>
</evidence>
<gene>
    <name evidence="2" type="ORF">GCM10011505_14600</name>
</gene>
<dbReference type="RefSeq" id="WP_188576256.1">
    <property type="nucleotide sequence ID" value="NZ_BMDZ01000011.1"/>
</dbReference>
<feature type="domain" description="Peptidase S9 prolyl oligopeptidase catalytic" evidence="1">
    <location>
        <begin position="122"/>
        <end position="231"/>
    </location>
</feature>
<sequence length="327" mass="34289">MNNLIRPARHIPVTDPTPTLSVNPVTLPAAGRGLPLELRVTAPVSGHDLGVILISHGHGPSLYLPSKDGYGPLVDFYAARGFVVIQPTHANSKVAGLAPDAPGGPLFWRSRVADMTLILDRLDDVVAAVPTLAGRVDRNKVAAVGHSMGGQTVGMLLGARLTDPNDATATDVSLIEPRIKAGVLLAAPGHGGDSLSDFARTAYSALNPDFSQMTTPTLVVVGDSDVNPHLSPRGADWHTDPFHHSPGADHLLTLFGGRHGLGGIAGYDAKETDDEDPDRLEVTRRLSWAYLRSALYAGDPAWALACAALAAHAGASGRVDGKRRLTP</sequence>
<keyword evidence="3" id="KW-1185">Reference proteome</keyword>
<dbReference type="Pfam" id="PF00326">
    <property type="entry name" value="Peptidase_S9"/>
    <property type="match status" value="1"/>
</dbReference>
<protein>
    <recommendedName>
        <fullName evidence="1">Peptidase S9 prolyl oligopeptidase catalytic domain-containing protein</fullName>
    </recommendedName>
</protein>
<dbReference type="InterPro" id="IPR001375">
    <property type="entry name" value="Peptidase_S9_cat"/>
</dbReference>
<dbReference type="Gene3D" id="3.40.50.1820">
    <property type="entry name" value="alpha/beta hydrolase"/>
    <property type="match status" value="1"/>
</dbReference>
<evidence type="ECO:0000259" key="1">
    <source>
        <dbReference type="Pfam" id="PF00326"/>
    </source>
</evidence>
<name>A0ABQ1ID41_9PROT</name>
<dbReference type="Proteomes" id="UP000603352">
    <property type="component" value="Unassembled WGS sequence"/>
</dbReference>
<comment type="caution">
    <text evidence="2">The sequence shown here is derived from an EMBL/GenBank/DDBJ whole genome shotgun (WGS) entry which is preliminary data.</text>
</comment>
<proteinExistence type="predicted"/>
<organism evidence="2 3">
    <name type="scientific">Tistrella bauzanensis</name>
    <dbReference type="NCBI Taxonomy" id="657419"/>
    <lineage>
        <taxon>Bacteria</taxon>
        <taxon>Pseudomonadati</taxon>
        <taxon>Pseudomonadota</taxon>
        <taxon>Alphaproteobacteria</taxon>
        <taxon>Geminicoccales</taxon>
        <taxon>Geminicoccaceae</taxon>
        <taxon>Tistrella</taxon>
    </lineage>
</organism>
<dbReference type="PANTHER" id="PTHR33428">
    <property type="entry name" value="CHLOROPHYLLASE-2, CHLOROPLASTIC"/>
    <property type="match status" value="1"/>
</dbReference>
<dbReference type="InterPro" id="IPR029058">
    <property type="entry name" value="AB_hydrolase_fold"/>
</dbReference>
<evidence type="ECO:0000313" key="2">
    <source>
        <dbReference type="EMBL" id="GGB34240.1"/>
    </source>
</evidence>
<accession>A0ABQ1ID41</accession>
<dbReference type="SUPFAM" id="SSF53474">
    <property type="entry name" value="alpha/beta-Hydrolases"/>
    <property type="match status" value="1"/>
</dbReference>
<dbReference type="EMBL" id="BMDZ01000011">
    <property type="protein sequence ID" value="GGB34240.1"/>
    <property type="molecule type" value="Genomic_DNA"/>
</dbReference>